<reference evidence="2" key="1">
    <citation type="submission" date="2014-03" db="EMBL/GenBank/DDBJ databases">
        <authorList>
            <person name="Aksoy S."/>
            <person name="Warren W."/>
            <person name="Wilson R.K."/>
        </authorList>
    </citation>
    <scope>NUCLEOTIDE SEQUENCE [LARGE SCALE GENOMIC DNA]</scope>
    <source>
        <strain evidence="2">IAEA</strain>
    </source>
</reference>
<dbReference type="EnsemblMetazoa" id="GBRI024580-RA">
    <property type="protein sequence ID" value="GBRI024580-PA"/>
    <property type="gene ID" value="GBRI024580"/>
</dbReference>
<dbReference type="AlphaFoldDB" id="A0A1A9WM27"/>
<protein>
    <recommendedName>
        <fullName evidence="3">Rad21/Rec8-like protein N-terminal domain-containing protein</fullName>
    </recommendedName>
</protein>
<organism evidence="1 2">
    <name type="scientific">Glossina brevipalpis</name>
    <dbReference type="NCBI Taxonomy" id="37001"/>
    <lineage>
        <taxon>Eukaryota</taxon>
        <taxon>Metazoa</taxon>
        <taxon>Ecdysozoa</taxon>
        <taxon>Arthropoda</taxon>
        <taxon>Hexapoda</taxon>
        <taxon>Insecta</taxon>
        <taxon>Pterygota</taxon>
        <taxon>Neoptera</taxon>
        <taxon>Endopterygota</taxon>
        <taxon>Diptera</taxon>
        <taxon>Brachycera</taxon>
        <taxon>Muscomorpha</taxon>
        <taxon>Hippoboscoidea</taxon>
        <taxon>Glossinidae</taxon>
        <taxon>Glossina</taxon>
    </lineage>
</organism>
<name>A0A1A9WM27_9MUSC</name>
<evidence type="ECO:0000313" key="1">
    <source>
        <dbReference type="EnsemblMetazoa" id="GBRI024580-PA"/>
    </source>
</evidence>
<dbReference type="STRING" id="37001.A0A1A9WM27"/>
<reference evidence="1" key="2">
    <citation type="submission" date="2020-05" db="UniProtKB">
        <authorList>
            <consortium name="EnsemblMetazoa"/>
        </authorList>
    </citation>
    <scope>IDENTIFICATION</scope>
    <source>
        <strain evidence="1">IAEA</strain>
    </source>
</reference>
<keyword evidence="2" id="KW-1185">Reference proteome</keyword>
<evidence type="ECO:0000313" key="2">
    <source>
        <dbReference type="Proteomes" id="UP000091820"/>
    </source>
</evidence>
<dbReference type="VEuPathDB" id="VectorBase:GBRI024580"/>
<proteinExistence type="predicted"/>
<sequence>MNIITPYHKGPFAASWLASTTSKYYDADIDVVDICNKLLVNFNSKVKRSFEDKGRFQCLAKNTDILPPFRMFSRLFYGTLKIYQKQVDNLLSERLIINSQDKRKKIDDFSFIESTEDLLKKSDIYGTKIIKNLKRKSTNKLHGVNNKRQRFLTKSQISKATIITTNYNYLFDDQGNTTKQTIKQNDSITELSTYLESSEFSGVREVTQLQIHEYTVHEVNTETFYEIPQLYDDFGFGEVINEGFDQTNQFYSIQDSDTEPFIVSQTIFNALASPQRSNEIELLQNYNDENERLQDSYISTISHSENWNGNVLNGNNKSKKKFQPIENKITNANKKRRLSKLIIDEHTKIDAEVMRKQIENFDMRKTDYLRALYRQKLCKNKKRLNAEALLTRFNKRSFNTILNLKQKICLESDRVRDHYISLIRSILKTESPEDFAAEIYPKWQTNKKSTPKRKYQNNNENSHLLSPEINHFKIEPSSELLADVNINDNNNVSNDSNVNGEDWRVYGVMMQLLDIWHYSTMNKINAIEFCTKPKSRIHKATAFSSLLVLVAKEFIEITKCLNSIEMNEIKLGKASEKLIYGENYIN</sequence>
<dbReference type="Proteomes" id="UP000091820">
    <property type="component" value="Unassembled WGS sequence"/>
</dbReference>
<evidence type="ECO:0008006" key="3">
    <source>
        <dbReference type="Google" id="ProtNLM"/>
    </source>
</evidence>
<accession>A0A1A9WM27</accession>